<dbReference type="InterPro" id="IPR038352">
    <property type="entry name" value="Imelysin_sf"/>
</dbReference>
<organism evidence="7 8">
    <name type="scientific">Rothia mucilaginosa</name>
    <dbReference type="NCBI Taxonomy" id="43675"/>
    <lineage>
        <taxon>Bacteria</taxon>
        <taxon>Bacillati</taxon>
        <taxon>Actinomycetota</taxon>
        <taxon>Actinomycetes</taxon>
        <taxon>Micrococcales</taxon>
        <taxon>Micrococcaceae</taxon>
        <taxon>Rothia</taxon>
    </lineage>
</organism>
<dbReference type="Pfam" id="PF13473">
    <property type="entry name" value="Cupredoxin_1"/>
    <property type="match status" value="1"/>
</dbReference>
<feature type="signal peptide" evidence="4">
    <location>
        <begin position="1"/>
        <end position="18"/>
    </location>
</feature>
<comment type="similarity">
    <text evidence="2">Belongs to the EfeM/EfeO family.</text>
</comment>
<dbReference type="AlphaFoldDB" id="A0A943TEF1"/>
<evidence type="ECO:0000256" key="4">
    <source>
        <dbReference type="SAM" id="SignalP"/>
    </source>
</evidence>
<dbReference type="Gene3D" id="2.60.40.420">
    <property type="entry name" value="Cupredoxins - blue copper proteins"/>
    <property type="match status" value="1"/>
</dbReference>
<evidence type="ECO:0000313" key="7">
    <source>
        <dbReference type="EMBL" id="MBS6635443.1"/>
    </source>
</evidence>
<evidence type="ECO:0000259" key="5">
    <source>
        <dbReference type="Pfam" id="PF09375"/>
    </source>
</evidence>
<gene>
    <name evidence="7" type="ORF">KH265_07330</name>
</gene>
<reference evidence="7" key="1">
    <citation type="submission" date="2021-02" db="EMBL/GenBank/DDBJ databases">
        <title>Infant gut strain persistence is associated with maternal origin, phylogeny, and functional potential including surface adhesion and iron acquisition.</title>
        <authorList>
            <person name="Lou Y.C."/>
        </authorList>
    </citation>
    <scope>NUCLEOTIDE SEQUENCE</scope>
    <source>
        <strain evidence="7">L1_008_092G1_dasL1_008_092G1_concoct_16</strain>
    </source>
</reference>
<protein>
    <submittedName>
        <fullName evidence="7">Peptidase M75 family protein</fullName>
    </submittedName>
</protein>
<dbReference type="InterPro" id="IPR050894">
    <property type="entry name" value="EfeM/EfeO_iron_uptake"/>
</dbReference>
<evidence type="ECO:0000256" key="3">
    <source>
        <dbReference type="ARBA" id="ARBA00022729"/>
    </source>
</evidence>
<dbReference type="InterPro" id="IPR018976">
    <property type="entry name" value="Imelysin-like"/>
</dbReference>
<dbReference type="InterPro" id="IPR053377">
    <property type="entry name" value="Iron_uptake_EfeM/EfeO"/>
</dbReference>
<dbReference type="InterPro" id="IPR028096">
    <property type="entry name" value="EfeO_Cupredoxin"/>
</dbReference>
<dbReference type="RefSeq" id="WP_294454749.1">
    <property type="nucleotide sequence ID" value="NZ_JAGZXI010000010.1"/>
</dbReference>
<dbReference type="CDD" id="cd14656">
    <property type="entry name" value="Imelysin-like_EfeO"/>
    <property type="match status" value="1"/>
</dbReference>
<evidence type="ECO:0000313" key="8">
    <source>
        <dbReference type="Proteomes" id="UP000739069"/>
    </source>
</evidence>
<dbReference type="InterPro" id="IPR008972">
    <property type="entry name" value="Cupredoxin"/>
</dbReference>
<comment type="subcellular location">
    <subcellularLocation>
        <location evidence="1">Periplasm</location>
    </subcellularLocation>
</comment>
<sequence length="405" mass="44182">MRKTFASAGALLSVGALALTGCTPNNQNVASSASGAASSDGTINVTASDNACKLSATTVKAGTVTFKVKNEGTKVNEFYVLGADGLRIVSEVENIGPNLSRDLTVELPEGSYKTACKPGMVGDGIRGDFTVTKNEKAPSISADEQALRDTAVTQYTAYVKDQVEALKTKTEQFAELYTAGKDDEAKALYSSARMHYERIEPVAESFGDLDPALDARQADIEEGKEWTGWHKIEKDLWQPTAENNGGKKYTPLTKEQRAEVAKKLVEDTQKLYDEVHSSNFKLEAFQISNGSKELLDEVFNTKISGEEETWSHTDLSDFQGNIDGARVAYEGVLPILKQKDPKLAQDIEKKFEAVQKLLDKYKKGDSYTLYNELTKDQVRELSDAVEALSEPVSKMTEVVTGSAAK</sequence>
<dbReference type="PANTHER" id="PTHR39192:SF1">
    <property type="entry name" value="IRON UPTAKE SYSTEM COMPONENT EFEO"/>
    <property type="match status" value="1"/>
</dbReference>
<name>A0A943TEF1_9MICC</name>
<evidence type="ECO:0000256" key="2">
    <source>
        <dbReference type="ARBA" id="ARBA00005989"/>
    </source>
</evidence>
<proteinExistence type="inferred from homology"/>
<dbReference type="GO" id="GO:0042597">
    <property type="term" value="C:periplasmic space"/>
    <property type="evidence" value="ECO:0007669"/>
    <property type="project" value="UniProtKB-SubCell"/>
</dbReference>
<keyword evidence="3 4" id="KW-0732">Signal</keyword>
<accession>A0A943TEF1</accession>
<dbReference type="NCBIfam" id="NF041757">
    <property type="entry name" value="EfeO"/>
    <property type="match status" value="1"/>
</dbReference>
<feature type="domain" description="EfeO-type cupredoxin-like" evidence="6">
    <location>
        <begin position="30"/>
        <end position="131"/>
    </location>
</feature>
<dbReference type="EMBL" id="JAGZXI010000010">
    <property type="protein sequence ID" value="MBS6635443.1"/>
    <property type="molecule type" value="Genomic_DNA"/>
</dbReference>
<comment type="caution">
    <text evidence="7">The sequence shown here is derived from an EMBL/GenBank/DDBJ whole genome shotgun (WGS) entry which is preliminary data.</text>
</comment>
<dbReference type="Pfam" id="PF09375">
    <property type="entry name" value="Peptidase_M75"/>
    <property type="match status" value="1"/>
</dbReference>
<evidence type="ECO:0000259" key="6">
    <source>
        <dbReference type="Pfam" id="PF13473"/>
    </source>
</evidence>
<feature type="domain" description="Imelysin-like" evidence="5">
    <location>
        <begin position="151"/>
        <end position="394"/>
    </location>
</feature>
<feature type="chain" id="PRO_5038931779" evidence="4">
    <location>
        <begin position="19"/>
        <end position="405"/>
    </location>
</feature>
<dbReference type="InterPro" id="IPR034981">
    <property type="entry name" value="Imelysin-like_EfeO/Algp7"/>
</dbReference>
<evidence type="ECO:0000256" key="1">
    <source>
        <dbReference type="ARBA" id="ARBA00004418"/>
    </source>
</evidence>
<dbReference type="PANTHER" id="PTHR39192">
    <property type="entry name" value="IRON UPTAKE SYSTEM COMPONENT EFEO"/>
    <property type="match status" value="1"/>
</dbReference>
<dbReference type="PROSITE" id="PS51257">
    <property type="entry name" value="PROKAR_LIPOPROTEIN"/>
    <property type="match status" value="1"/>
</dbReference>
<dbReference type="Gene3D" id="1.20.1420.20">
    <property type="entry name" value="M75 peptidase, HXXE motif"/>
    <property type="match status" value="1"/>
</dbReference>
<dbReference type="Proteomes" id="UP000739069">
    <property type="component" value="Unassembled WGS sequence"/>
</dbReference>